<protein>
    <recommendedName>
        <fullName evidence="3">Heparinase II/III-like C-terminal domain-containing protein</fullName>
    </recommendedName>
</protein>
<dbReference type="Gene3D" id="2.70.98.70">
    <property type="match status" value="1"/>
</dbReference>
<dbReference type="SUPFAM" id="SSF48230">
    <property type="entry name" value="Chondroitin AC/alginate lyase"/>
    <property type="match status" value="1"/>
</dbReference>
<dbReference type="GO" id="GO:0030313">
    <property type="term" value="C:cell envelope"/>
    <property type="evidence" value="ECO:0007669"/>
    <property type="project" value="UniProtKB-SubCell"/>
</dbReference>
<reference evidence="4" key="1">
    <citation type="journal article" date="2020" name="mSystems">
        <title>Genome- and Community-Level Interaction Insights into Carbon Utilization and Element Cycling Functions of Hydrothermarchaeota in Hydrothermal Sediment.</title>
        <authorList>
            <person name="Zhou Z."/>
            <person name="Liu Y."/>
            <person name="Xu W."/>
            <person name="Pan J."/>
            <person name="Luo Z.H."/>
            <person name="Li M."/>
        </authorList>
    </citation>
    <scope>NUCLEOTIDE SEQUENCE [LARGE SCALE GENOMIC DNA]</scope>
    <source>
        <strain evidence="4">SpSt-853</strain>
    </source>
</reference>
<evidence type="ECO:0000259" key="3">
    <source>
        <dbReference type="Pfam" id="PF07940"/>
    </source>
</evidence>
<dbReference type="PANTHER" id="PTHR38045">
    <property type="entry name" value="CHROMOSOME 1, WHOLE GENOME SHOTGUN SEQUENCE"/>
    <property type="match status" value="1"/>
</dbReference>
<dbReference type="GO" id="GO:0016829">
    <property type="term" value="F:lyase activity"/>
    <property type="evidence" value="ECO:0007669"/>
    <property type="project" value="InterPro"/>
</dbReference>
<dbReference type="PANTHER" id="PTHR38045:SF1">
    <property type="entry name" value="HEPARINASE II_III-LIKE PROTEIN"/>
    <property type="match status" value="1"/>
</dbReference>
<accession>A0A7C5EMP3</accession>
<dbReference type="AlphaFoldDB" id="A0A7C5EMP3"/>
<gene>
    <name evidence="4" type="ORF">ENW48_07975</name>
</gene>
<dbReference type="Pfam" id="PF07940">
    <property type="entry name" value="Hepar_II_III_C"/>
    <property type="match status" value="1"/>
</dbReference>
<dbReference type="InterPro" id="IPR008929">
    <property type="entry name" value="Chondroitin_lyas"/>
</dbReference>
<comment type="subcellular location">
    <subcellularLocation>
        <location evidence="1">Cell envelope</location>
    </subcellularLocation>
</comment>
<feature type="domain" description="Heparinase II/III-like C-terminal" evidence="3">
    <location>
        <begin position="420"/>
        <end position="582"/>
    </location>
</feature>
<evidence type="ECO:0000256" key="2">
    <source>
        <dbReference type="SAM" id="Phobius"/>
    </source>
</evidence>
<feature type="transmembrane region" description="Helical" evidence="2">
    <location>
        <begin position="46"/>
        <end position="67"/>
    </location>
</feature>
<dbReference type="Gene3D" id="1.50.10.100">
    <property type="entry name" value="Chondroitin AC/alginate lyase"/>
    <property type="match status" value="1"/>
</dbReference>
<organism evidence="4">
    <name type="scientific">Desulfobacca acetoxidans</name>
    <dbReference type="NCBI Taxonomy" id="60893"/>
    <lineage>
        <taxon>Bacteria</taxon>
        <taxon>Pseudomonadati</taxon>
        <taxon>Thermodesulfobacteriota</taxon>
        <taxon>Desulfobaccia</taxon>
        <taxon>Desulfobaccales</taxon>
        <taxon>Desulfobaccaceae</taxon>
        <taxon>Desulfobacca</taxon>
    </lineage>
</organism>
<keyword evidence="2" id="KW-0472">Membrane</keyword>
<evidence type="ECO:0000313" key="4">
    <source>
        <dbReference type="EMBL" id="HGZ12140.1"/>
    </source>
</evidence>
<comment type="caution">
    <text evidence="4">The sequence shown here is derived from an EMBL/GenBank/DDBJ whole genome shotgun (WGS) entry which is preliminary data.</text>
</comment>
<evidence type="ECO:0000256" key="1">
    <source>
        <dbReference type="ARBA" id="ARBA00004196"/>
    </source>
</evidence>
<sequence length="659" mass="73911">MEAAACLRIKEIQVVVSKSLSFDQFDRKTGQNLLWENREERSMPRLIYFLSFTLSLLLGLDTAFGSLGPESDGKGSHPALLVQEKDFPRLRNRLEKDPHLGALYERLRQEAREILGSLPCRYELKGSEGLLSVSRTVLRRVYLLALMHWLEGGSRWRARLWEELAQAASFPDWHPDHFLDVAEMTHAFAVAYDWLYPVWTSKQRQILRQALVEKGLKPGLAAFQEGPQFQWWTSSASNWNVVCNSGLGLGALALRDKEPALAKEVLSLVQRSLAEGLAAYGPDGGYPEGPLYWSYATYYLTLFWAALESTGEGDGGLGSRSELAATGFFPLYLLTPSGKLYNFADAPEFLPWRVPLVWLARKFQRPVLAWPGLKSREPHPLELLWQPEKVLSPENADLPRDRLFRGVEVVTFRSAWQDPKAIFLGFKAGTTRLPHVHLDLGSFVLEALGYRWALDLGPDSYELPGYFGKSRWDYYRVRAEGHNTLVLGPGPQPDQAVGVKAPIIKFHSSENRALAVADLTAAYAPRGRRVWRGVAFLQRRQVLVQDEISLDQPREVLWFMHTSARAELRNQGKTAMLHQGEARLQMDLLAPPEAKFSLQPARPLPLSPHPLGQSANSGVKKLVIALPLQKEVVLAVALTPLGPGDPPLPPPEIVPLKAW</sequence>
<keyword evidence="2" id="KW-0812">Transmembrane</keyword>
<dbReference type="InterPro" id="IPR012480">
    <property type="entry name" value="Hepar_II_III_C"/>
</dbReference>
<dbReference type="EMBL" id="DTKJ01000055">
    <property type="protein sequence ID" value="HGZ12140.1"/>
    <property type="molecule type" value="Genomic_DNA"/>
</dbReference>
<keyword evidence="2" id="KW-1133">Transmembrane helix</keyword>
<name>A0A7C5EMP3_9BACT</name>
<proteinExistence type="predicted"/>